<proteinExistence type="predicted"/>
<accession>A0ABM1MBV8</accession>
<protein>
    <submittedName>
        <fullName evidence="4">Uncharacterized protein LOC108559324</fullName>
    </submittedName>
</protein>
<dbReference type="PANTHER" id="PTHR20992">
    <property type="entry name" value="AT15442P-RELATED"/>
    <property type="match status" value="1"/>
</dbReference>
<dbReference type="Pfam" id="PF04087">
    <property type="entry name" value="DUF389"/>
    <property type="match status" value="1"/>
</dbReference>
<dbReference type="Proteomes" id="UP000695000">
    <property type="component" value="Unplaced"/>
</dbReference>
<dbReference type="GeneID" id="108559324"/>
<dbReference type="RefSeq" id="XP_017772058.1">
    <property type="nucleotide sequence ID" value="XM_017916569.1"/>
</dbReference>
<name>A0ABM1MBV8_NICVS</name>
<keyword evidence="2" id="KW-0472">Membrane</keyword>
<keyword evidence="2" id="KW-1133">Transmembrane helix</keyword>
<evidence type="ECO:0000313" key="3">
    <source>
        <dbReference type="Proteomes" id="UP000695000"/>
    </source>
</evidence>
<dbReference type="InterPro" id="IPR005240">
    <property type="entry name" value="DUF389"/>
</dbReference>
<feature type="transmembrane region" description="Helical" evidence="2">
    <location>
        <begin position="49"/>
        <end position="77"/>
    </location>
</feature>
<organism evidence="3 4">
    <name type="scientific">Nicrophorus vespilloides</name>
    <name type="common">Boreal carrion beetle</name>
    <dbReference type="NCBI Taxonomy" id="110193"/>
    <lineage>
        <taxon>Eukaryota</taxon>
        <taxon>Metazoa</taxon>
        <taxon>Ecdysozoa</taxon>
        <taxon>Arthropoda</taxon>
        <taxon>Hexapoda</taxon>
        <taxon>Insecta</taxon>
        <taxon>Pterygota</taxon>
        <taxon>Neoptera</taxon>
        <taxon>Endopterygota</taxon>
        <taxon>Coleoptera</taxon>
        <taxon>Polyphaga</taxon>
        <taxon>Staphyliniformia</taxon>
        <taxon>Silphidae</taxon>
        <taxon>Nicrophorinae</taxon>
        <taxon>Nicrophorus</taxon>
    </lineage>
</organism>
<evidence type="ECO:0000256" key="2">
    <source>
        <dbReference type="SAM" id="Phobius"/>
    </source>
</evidence>
<sequence length="305" mass="34085">MNLLSTTNYVSSFCNSRGEIRTLGVGCLIALLSGAAVAVGILSDNIASLVGVAISTSLMPPAVNAGLLWSLAIVYYVKGNETTRYASLSYTEYYSTDRFIELTTLGAVSLCLTFVNIICIYFAGILVFKIKEVAPISNKDHARRQFWKHDIKVTRNYNKTLQKEEAKKMKAKFLKELGMAKRSDDGQSDHLHHSTEINREEVEKSEKKTQYTWSPCTMVSKRPTIQELQDLYNNLVRESPKNSPKLIPKTVRKLSQIFANSPDVASSRDSVIIPISEPSTSNHQPTTCGRKFTVTPCELEVPNFY</sequence>
<feature type="region of interest" description="Disordered" evidence="1">
    <location>
        <begin position="181"/>
        <end position="204"/>
    </location>
</feature>
<reference evidence="4" key="1">
    <citation type="submission" date="2025-08" db="UniProtKB">
        <authorList>
            <consortium name="RefSeq"/>
        </authorList>
    </citation>
    <scope>IDENTIFICATION</scope>
    <source>
        <tissue evidence="4">Whole Larva</tissue>
    </source>
</reference>
<evidence type="ECO:0000313" key="4">
    <source>
        <dbReference type="RefSeq" id="XP_017772058.1"/>
    </source>
</evidence>
<evidence type="ECO:0000256" key="1">
    <source>
        <dbReference type="SAM" id="MobiDB-lite"/>
    </source>
</evidence>
<feature type="transmembrane region" description="Helical" evidence="2">
    <location>
        <begin position="105"/>
        <end position="128"/>
    </location>
</feature>
<keyword evidence="2" id="KW-0812">Transmembrane</keyword>
<dbReference type="PANTHER" id="PTHR20992:SF9">
    <property type="entry name" value="AT15442P-RELATED"/>
    <property type="match status" value="1"/>
</dbReference>
<keyword evidence="3" id="KW-1185">Reference proteome</keyword>
<feature type="transmembrane region" description="Helical" evidence="2">
    <location>
        <begin position="20"/>
        <end position="42"/>
    </location>
</feature>
<gene>
    <name evidence="4" type="primary">LOC108559324</name>
</gene>